<evidence type="ECO:0008006" key="4">
    <source>
        <dbReference type="Google" id="ProtNLM"/>
    </source>
</evidence>
<reference evidence="2 3" key="1">
    <citation type="journal article" date="2012" name="J. Bacteriol.">
        <title>Complete genome sequences of Desulfosporosinus orientis DSM765T, Desulfosporosinus youngiae DSM17734T, Desulfosporosinus meridiei DSM13257T, and Desulfosporosinus acidiphilus DSM22704T.</title>
        <authorList>
            <person name="Pester M."/>
            <person name="Brambilla E."/>
            <person name="Alazard D."/>
            <person name="Rattei T."/>
            <person name="Weinmaier T."/>
            <person name="Han J."/>
            <person name="Lucas S."/>
            <person name="Lapidus A."/>
            <person name="Cheng J.F."/>
            <person name="Goodwin L."/>
            <person name="Pitluck S."/>
            <person name="Peters L."/>
            <person name="Ovchinnikova G."/>
            <person name="Teshima H."/>
            <person name="Detter J.C."/>
            <person name="Han C.S."/>
            <person name="Tapia R."/>
            <person name="Land M.L."/>
            <person name="Hauser L."/>
            <person name="Kyrpides N.C."/>
            <person name="Ivanova N.N."/>
            <person name="Pagani I."/>
            <person name="Huntmann M."/>
            <person name="Wei C.L."/>
            <person name="Davenport K.W."/>
            <person name="Daligault H."/>
            <person name="Chain P.S."/>
            <person name="Chen A."/>
            <person name="Mavromatis K."/>
            <person name="Markowitz V."/>
            <person name="Szeto E."/>
            <person name="Mikhailova N."/>
            <person name="Pati A."/>
            <person name="Wagner M."/>
            <person name="Woyke T."/>
            <person name="Ollivier B."/>
            <person name="Klenk H.P."/>
            <person name="Spring S."/>
            <person name="Loy A."/>
        </authorList>
    </citation>
    <scope>NUCLEOTIDE SEQUENCE [LARGE SCALE GENOMIC DNA]</scope>
    <source>
        <strain evidence="3">DSM 22704 / JCM 16185 / SJ4</strain>
    </source>
</reference>
<dbReference type="HOGENOM" id="CLU_1675070_0_0_9"/>
<evidence type="ECO:0000256" key="1">
    <source>
        <dbReference type="SAM" id="MobiDB-lite"/>
    </source>
</evidence>
<dbReference type="KEGG" id="dai:Desaci_1055"/>
<dbReference type="AlphaFoldDB" id="I4D2S0"/>
<dbReference type="OrthoDB" id="9808253at2"/>
<dbReference type="RefSeq" id="WP_014826102.1">
    <property type="nucleotide sequence ID" value="NC_018068.1"/>
</dbReference>
<feature type="region of interest" description="Disordered" evidence="1">
    <location>
        <begin position="85"/>
        <end position="104"/>
    </location>
</feature>
<name>I4D2S0_DESAJ</name>
<accession>I4D2S0</accession>
<keyword evidence="3" id="KW-1185">Reference proteome</keyword>
<evidence type="ECO:0000313" key="2">
    <source>
        <dbReference type="EMBL" id="AFM40094.1"/>
    </source>
</evidence>
<dbReference type="eggNOG" id="ENOG5030UXG">
    <property type="taxonomic scope" value="Bacteria"/>
</dbReference>
<feature type="compositionally biased region" description="Basic and acidic residues" evidence="1">
    <location>
        <begin position="95"/>
        <end position="104"/>
    </location>
</feature>
<dbReference type="Gene3D" id="1.10.10.1320">
    <property type="entry name" value="Anti-sigma factor, zinc-finger domain"/>
    <property type="match status" value="1"/>
</dbReference>
<proteinExistence type="predicted"/>
<gene>
    <name evidence="2" type="ordered locus">Desaci_1055</name>
</gene>
<dbReference type="Proteomes" id="UP000002892">
    <property type="component" value="Chromosome"/>
</dbReference>
<protein>
    <recommendedName>
        <fullName evidence="4">Zinc-finger domain-containing protein</fullName>
    </recommendedName>
</protein>
<dbReference type="InterPro" id="IPR041916">
    <property type="entry name" value="Anti_sigma_zinc_sf"/>
</dbReference>
<dbReference type="STRING" id="646529.Desaci_1055"/>
<organism evidence="2 3">
    <name type="scientific">Desulfosporosinus acidiphilus (strain DSM 22704 / JCM 16185 / SJ4)</name>
    <dbReference type="NCBI Taxonomy" id="646529"/>
    <lineage>
        <taxon>Bacteria</taxon>
        <taxon>Bacillati</taxon>
        <taxon>Bacillota</taxon>
        <taxon>Clostridia</taxon>
        <taxon>Eubacteriales</taxon>
        <taxon>Desulfitobacteriaceae</taxon>
        <taxon>Desulfosporosinus</taxon>
    </lineage>
</organism>
<dbReference type="EMBL" id="CP003639">
    <property type="protein sequence ID" value="AFM40094.1"/>
    <property type="molecule type" value="Genomic_DNA"/>
</dbReference>
<sequence>MTCYLSKDDWHSYYKKSLSKSKLEEMSNHLALCLECRNNLLQIQETANVLAAGRTALTPPEDLKLNIMKAIDKHKYQIKPSSIEKCEQQPSTAHRNLDTYDDGHPHKTANSPLFELRNWGFSMVAAGFLLFTLNLSPLTHYLTNTQVALLNNELNKQIALPLNRINQLTHTLITKIDSLAP</sequence>
<evidence type="ECO:0000313" key="3">
    <source>
        <dbReference type="Proteomes" id="UP000002892"/>
    </source>
</evidence>